<proteinExistence type="predicted"/>
<evidence type="ECO:0000313" key="1">
    <source>
        <dbReference type="EMBL" id="AGA18292.1"/>
    </source>
</evidence>
<protein>
    <submittedName>
        <fullName evidence="1">Uncharacterized protein</fullName>
    </submittedName>
</protein>
<sequence length="160" mass="17882">MARNYKMLTQHHKESVNATGGWLLVAYWEKDTPNTSGKGYLDRATVNFLVDDIDGSDTLRASFPFGFMFALSNKNTLETVDGESNMLHPAYMLDVGCRDGGAGSITLSARRQIAENAADTTEGDGYIYLWAKNTDLTNDDNVIVRYYIETYGRWVKCIDA</sequence>
<organism evidence="1">
    <name type="scientific">uncultured marine virus</name>
    <dbReference type="NCBI Taxonomy" id="186617"/>
    <lineage>
        <taxon>Viruses</taxon>
        <taxon>environmental samples</taxon>
    </lineage>
</organism>
<reference evidence="1" key="1">
    <citation type="journal article" date="2013" name="ISME J.">
        <title>Previously unknown and highly divergent ssDNA viruses populate the oceans.</title>
        <authorList>
            <person name="Labonte J.M."/>
            <person name="Suttle C.A."/>
        </authorList>
    </citation>
    <scope>NUCLEOTIDE SEQUENCE</scope>
</reference>
<accession>S4TFA4</accession>
<name>S4TFA4_9VIRU</name>
<dbReference type="EMBL" id="JX904199">
    <property type="protein sequence ID" value="AGA18292.1"/>
    <property type="molecule type" value="Genomic_DNA"/>
</dbReference>